<dbReference type="GO" id="GO:0043953">
    <property type="term" value="P:protein transport by the Tat complex"/>
    <property type="evidence" value="ECO:0007669"/>
    <property type="project" value="UniProtKB-UniRule"/>
</dbReference>
<keyword evidence="4 7" id="KW-1133">Transmembrane helix</keyword>
<keyword evidence="7" id="KW-0813">Transport</keyword>
<sequence length="266" mass="29067">MPLRAHLAELRRRVFFAALGLVVGAAVGWWLYDPVFEALQMPLQHVADLRGDDLVALNFAGIATSFDMKLKVSFFLGVILSSPWWIYQLWAFITPGLTRKERHYAIGFLAAAVPLFLAGTALAWWALPNAVELLTGFTPEGSANLIDAQTYLGFVMRLILAFGLAFLLPVVMVALNFAGIGRAATWRKGWRWAVLIAFVFAAVMTPTPDAITMIAVAVPICLLYFAALVICVLHDRRVDRRRVAAGLPRLDGTLPGEDPSTGSATA</sequence>
<evidence type="ECO:0000313" key="9">
    <source>
        <dbReference type="Proteomes" id="UP000632740"/>
    </source>
</evidence>
<dbReference type="PRINTS" id="PR01840">
    <property type="entry name" value="TATCFAMILY"/>
</dbReference>
<evidence type="ECO:0000256" key="2">
    <source>
        <dbReference type="ARBA" id="ARBA00022692"/>
    </source>
</evidence>
<dbReference type="HAMAP" id="MF_00902">
    <property type="entry name" value="TatC"/>
    <property type="match status" value="1"/>
</dbReference>
<proteinExistence type="inferred from homology"/>
<reference evidence="8" key="1">
    <citation type="submission" date="2021-01" db="EMBL/GenBank/DDBJ databases">
        <title>Whole genome shotgun sequence of Cellulomonas chitinilytica NBRC 110799.</title>
        <authorList>
            <person name="Komaki H."/>
            <person name="Tamura T."/>
        </authorList>
    </citation>
    <scope>NUCLEOTIDE SEQUENCE</scope>
    <source>
        <strain evidence="8">NBRC 110799</strain>
    </source>
</reference>
<comment type="subunit">
    <text evidence="7">The Tat system comprises two distinct complexes: a TatABC complex, containing multiple copies of TatA, TatB and TatC subunits, and a separate TatA complex, containing only TatA subunits. Substrates initially bind to the TatABC complex, which probably triggers association of the separate TatA complex to form the active translocon.</text>
</comment>
<comment type="function">
    <text evidence="7">Part of the twin-arginine translocation (Tat) system that transports large folded proteins containing a characteristic twin-arginine motif in their signal peptide across membranes. Together with TatB, TatC is part of a receptor directly interacting with Tat signal peptides.</text>
</comment>
<evidence type="ECO:0000256" key="4">
    <source>
        <dbReference type="ARBA" id="ARBA00022989"/>
    </source>
</evidence>
<dbReference type="PANTHER" id="PTHR30371:SF0">
    <property type="entry name" value="SEC-INDEPENDENT PROTEIN TRANSLOCASE PROTEIN TATC, CHLOROPLASTIC-RELATED"/>
    <property type="match status" value="1"/>
</dbReference>
<keyword evidence="9" id="KW-1185">Reference proteome</keyword>
<dbReference type="GO" id="GO:0009977">
    <property type="term" value="F:proton motive force dependent protein transmembrane transporter activity"/>
    <property type="evidence" value="ECO:0007669"/>
    <property type="project" value="TreeGrafter"/>
</dbReference>
<feature type="transmembrane region" description="Helical" evidence="7">
    <location>
        <begin position="189"/>
        <end position="205"/>
    </location>
</feature>
<gene>
    <name evidence="7 8" type="primary">tatC</name>
    <name evidence="8" type="ORF">Cch01nite_10570</name>
</gene>
<evidence type="ECO:0000256" key="7">
    <source>
        <dbReference type="HAMAP-Rule" id="MF_00902"/>
    </source>
</evidence>
<name>A0A919TZ09_9CELL</name>
<organism evidence="8 9">
    <name type="scientific">Cellulomonas chitinilytica</name>
    <dbReference type="NCBI Taxonomy" id="398759"/>
    <lineage>
        <taxon>Bacteria</taxon>
        <taxon>Bacillati</taxon>
        <taxon>Actinomycetota</taxon>
        <taxon>Actinomycetes</taxon>
        <taxon>Micrococcales</taxon>
        <taxon>Cellulomonadaceae</taxon>
        <taxon>Cellulomonas</taxon>
    </lineage>
</organism>
<dbReference type="RefSeq" id="WP_203750085.1">
    <property type="nucleotide sequence ID" value="NZ_BONK01000003.1"/>
</dbReference>
<dbReference type="EMBL" id="BONK01000003">
    <property type="protein sequence ID" value="GIG20333.1"/>
    <property type="molecule type" value="Genomic_DNA"/>
</dbReference>
<comment type="subcellular location">
    <subcellularLocation>
        <location evidence="7">Cell membrane</location>
        <topology evidence="7">Multi-pass membrane protein</topology>
    </subcellularLocation>
    <subcellularLocation>
        <location evidence="1">Membrane</location>
        <topology evidence="1">Multi-pass membrane protein</topology>
    </subcellularLocation>
</comment>
<feature type="transmembrane region" description="Helical" evidence="7">
    <location>
        <begin position="105"/>
        <end position="127"/>
    </location>
</feature>
<keyword evidence="7" id="KW-1003">Cell membrane</keyword>
<comment type="caution">
    <text evidence="8">The sequence shown here is derived from an EMBL/GenBank/DDBJ whole genome shotgun (WGS) entry which is preliminary data.</text>
</comment>
<keyword evidence="6 7" id="KW-0472">Membrane</keyword>
<dbReference type="InterPro" id="IPR002033">
    <property type="entry name" value="TatC"/>
</dbReference>
<evidence type="ECO:0000256" key="6">
    <source>
        <dbReference type="ARBA" id="ARBA00023136"/>
    </source>
</evidence>
<comment type="similarity">
    <text evidence="7">Belongs to the TatC family.</text>
</comment>
<feature type="transmembrane region" description="Helical" evidence="7">
    <location>
        <begin position="14"/>
        <end position="32"/>
    </location>
</feature>
<evidence type="ECO:0000256" key="5">
    <source>
        <dbReference type="ARBA" id="ARBA00023010"/>
    </source>
</evidence>
<dbReference type="AlphaFoldDB" id="A0A919TZ09"/>
<evidence type="ECO:0000256" key="3">
    <source>
        <dbReference type="ARBA" id="ARBA00022927"/>
    </source>
</evidence>
<evidence type="ECO:0000256" key="1">
    <source>
        <dbReference type="ARBA" id="ARBA00004141"/>
    </source>
</evidence>
<dbReference type="Pfam" id="PF00902">
    <property type="entry name" value="TatC"/>
    <property type="match status" value="1"/>
</dbReference>
<dbReference type="GO" id="GO:0065002">
    <property type="term" value="P:intracellular protein transmembrane transport"/>
    <property type="evidence" value="ECO:0007669"/>
    <property type="project" value="TreeGrafter"/>
</dbReference>
<keyword evidence="2 7" id="KW-0812">Transmembrane</keyword>
<dbReference type="GO" id="GO:0033281">
    <property type="term" value="C:TAT protein transport complex"/>
    <property type="evidence" value="ECO:0007669"/>
    <property type="project" value="UniProtKB-UniRule"/>
</dbReference>
<dbReference type="Proteomes" id="UP000632740">
    <property type="component" value="Unassembled WGS sequence"/>
</dbReference>
<feature type="transmembrane region" description="Helical" evidence="7">
    <location>
        <begin position="74"/>
        <end position="93"/>
    </location>
</feature>
<feature type="transmembrane region" description="Helical" evidence="7">
    <location>
        <begin position="211"/>
        <end position="233"/>
    </location>
</feature>
<dbReference type="NCBIfam" id="TIGR00945">
    <property type="entry name" value="tatC"/>
    <property type="match status" value="1"/>
</dbReference>
<feature type="transmembrane region" description="Helical" evidence="7">
    <location>
        <begin position="154"/>
        <end position="177"/>
    </location>
</feature>
<evidence type="ECO:0000313" key="8">
    <source>
        <dbReference type="EMBL" id="GIG20333.1"/>
    </source>
</evidence>
<keyword evidence="3 7" id="KW-0653">Protein transport</keyword>
<accession>A0A919TZ09</accession>
<protein>
    <recommendedName>
        <fullName evidence="7">Sec-independent protein translocase protein TatC</fullName>
    </recommendedName>
</protein>
<keyword evidence="5 7" id="KW-0811">Translocation</keyword>
<dbReference type="PANTHER" id="PTHR30371">
    <property type="entry name" value="SEC-INDEPENDENT PROTEIN TRANSLOCASE PROTEIN TATC"/>
    <property type="match status" value="1"/>
</dbReference>